<feature type="domain" description="Methyltransferase type 11" evidence="1">
    <location>
        <begin position="54"/>
        <end position="151"/>
    </location>
</feature>
<keyword evidence="3" id="KW-1185">Reference proteome</keyword>
<evidence type="ECO:0000259" key="1">
    <source>
        <dbReference type="Pfam" id="PF08241"/>
    </source>
</evidence>
<evidence type="ECO:0000313" key="2">
    <source>
        <dbReference type="EMBL" id="MDR6289088.1"/>
    </source>
</evidence>
<dbReference type="Pfam" id="PF08241">
    <property type="entry name" value="Methyltransf_11"/>
    <property type="match status" value="1"/>
</dbReference>
<dbReference type="InterPro" id="IPR029063">
    <property type="entry name" value="SAM-dependent_MTases_sf"/>
</dbReference>
<dbReference type="PANTHER" id="PTHR43591">
    <property type="entry name" value="METHYLTRANSFERASE"/>
    <property type="match status" value="1"/>
</dbReference>
<accession>A0ABU1JL65</accession>
<dbReference type="CDD" id="cd02440">
    <property type="entry name" value="AdoMet_MTases"/>
    <property type="match status" value="1"/>
</dbReference>
<comment type="caution">
    <text evidence="2">The sequence shown here is derived from an EMBL/GenBank/DDBJ whole genome shotgun (WGS) entry which is preliminary data.</text>
</comment>
<dbReference type="InterPro" id="IPR013216">
    <property type="entry name" value="Methyltransf_11"/>
</dbReference>
<dbReference type="SUPFAM" id="SSF53335">
    <property type="entry name" value="S-adenosyl-L-methionine-dependent methyltransferases"/>
    <property type="match status" value="1"/>
</dbReference>
<dbReference type="PANTHER" id="PTHR43591:SF78">
    <property type="entry name" value="SLR0407 PROTEIN"/>
    <property type="match status" value="1"/>
</dbReference>
<keyword evidence="2" id="KW-0830">Ubiquinone</keyword>
<sequence length="273" mass="29325">MDGYEPDESRLDWRNVDSDPATAGRYLDLVANLIDEIRARATSRLGLEPGGSVLEVGCGNGLEAERLAALVGSAGRVVATDLSGEMILQAQARTRSLGLPIRFEVADAQALPYRDGEFDAARVERMLQHVPDPALVVRELIRVVRPGGRVCAFEPDWETMVLATGGDNEVQRALRRHKVDIRTAHGGIGRELPHLFVTAGCQDISVEPIAHSVRDLALADSILGLSASLEGAVAEGWVSEEAARVWWDQTQARSAAGGFFASMIGVIVAGRVP</sequence>
<gene>
    <name evidence="2" type="ORF">E9232_001603</name>
</gene>
<reference evidence="2 3" key="1">
    <citation type="submission" date="2023-07" db="EMBL/GenBank/DDBJ databases">
        <title>Sorghum-associated microbial communities from plants grown in Nebraska, USA.</title>
        <authorList>
            <person name="Schachtman D."/>
        </authorList>
    </citation>
    <scope>NUCLEOTIDE SEQUENCE [LARGE SCALE GENOMIC DNA]</scope>
    <source>
        <strain evidence="2 3">584</strain>
    </source>
</reference>
<dbReference type="Gene3D" id="3.40.50.150">
    <property type="entry name" value="Vaccinia Virus protein VP39"/>
    <property type="match status" value="1"/>
</dbReference>
<proteinExistence type="predicted"/>
<dbReference type="RefSeq" id="WP_309793229.1">
    <property type="nucleotide sequence ID" value="NZ_JAVDPW010000003.1"/>
</dbReference>
<evidence type="ECO:0000313" key="3">
    <source>
        <dbReference type="Proteomes" id="UP001262410"/>
    </source>
</evidence>
<dbReference type="Proteomes" id="UP001262410">
    <property type="component" value="Unassembled WGS sequence"/>
</dbReference>
<name>A0ABU1JL65_9PROT</name>
<dbReference type="EMBL" id="JAVDPW010000003">
    <property type="protein sequence ID" value="MDR6289088.1"/>
    <property type="molecule type" value="Genomic_DNA"/>
</dbReference>
<organism evidence="2 3">
    <name type="scientific">Inquilinus ginsengisoli</name>
    <dbReference type="NCBI Taxonomy" id="363840"/>
    <lineage>
        <taxon>Bacteria</taxon>
        <taxon>Pseudomonadati</taxon>
        <taxon>Pseudomonadota</taxon>
        <taxon>Alphaproteobacteria</taxon>
        <taxon>Rhodospirillales</taxon>
        <taxon>Rhodospirillaceae</taxon>
        <taxon>Inquilinus</taxon>
    </lineage>
</organism>
<protein>
    <submittedName>
        <fullName evidence="2">Ubiquinone/menaquinone biosynthesis C-methylase UbiE</fullName>
    </submittedName>
</protein>